<dbReference type="GO" id="GO:0004399">
    <property type="term" value="F:histidinol dehydrogenase activity"/>
    <property type="evidence" value="ECO:0007669"/>
    <property type="project" value="UniProtKB-UniRule"/>
</dbReference>
<dbReference type="EC" id="1.1.1.23" evidence="5"/>
<dbReference type="InterPro" id="IPR022695">
    <property type="entry name" value="Histidinol_DH_monofunct"/>
</dbReference>
<keyword evidence="13" id="KW-1185">Reference proteome</keyword>
<feature type="binding site" evidence="5 9">
    <location>
        <position position="336"/>
    </location>
    <ligand>
        <name>substrate</name>
    </ligand>
</feature>
<evidence type="ECO:0000256" key="3">
    <source>
        <dbReference type="ARBA" id="ARBA00022833"/>
    </source>
</evidence>
<dbReference type="FunFam" id="3.40.50.1980:FF:000026">
    <property type="entry name" value="Histidinol dehydrogenase"/>
    <property type="match status" value="1"/>
</dbReference>
<keyword evidence="5" id="KW-0368">Histidine biosynthesis</keyword>
<feature type="binding site" evidence="5 10">
    <location>
        <position position="369"/>
    </location>
    <ligand>
        <name>Zn(2+)</name>
        <dbReference type="ChEBI" id="CHEBI:29105"/>
    </ligand>
</feature>
<evidence type="ECO:0000256" key="7">
    <source>
        <dbReference type="PIRSR" id="PIRSR000099-1"/>
    </source>
</evidence>
<dbReference type="AlphaFoldDB" id="A0A7X0DKA7"/>
<keyword evidence="5" id="KW-0028">Amino-acid biosynthesis</keyword>
<gene>
    <name evidence="5" type="primary">hisD</name>
    <name evidence="12" type="ORF">FHS48_000152</name>
</gene>
<dbReference type="Gene3D" id="3.40.50.1980">
    <property type="entry name" value="Nitrogenase molybdenum iron protein domain"/>
    <property type="match status" value="2"/>
</dbReference>
<comment type="pathway">
    <text evidence="5">Amino-acid biosynthesis; L-histidine biosynthesis; L-histidine from 5-phospho-alpha-D-ribose 1-diphosphate: step 9/9.</text>
</comment>
<evidence type="ECO:0000256" key="5">
    <source>
        <dbReference type="HAMAP-Rule" id="MF_01024"/>
    </source>
</evidence>
<dbReference type="EMBL" id="JACIIX010000001">
    <property type="protein sequence ID" value="MBB6208771.1"/>
    <property type="molecule type" value="Genomic_DNA"/>
</dbReference>
<feature type="binding site" evidence="5 10">
    <location>
        <position position="428"/>
    </location>
    <ligand>
        <name>Zn(2+)</name>
        <dbReference type="ChEBI" id="CHEBI:29105"/>
    </ligand>
</feature>
<dbReference type="NCBIfam" id="TIGR00069">
    <property type="entry name" value="hisD"/>
    <property type="match status" value="1"/>
</dbReference>
<dbReference type="RefSeq" id="WP_184260109.1">
    <property type="nucleotide sequence ID" value="NZ_JACIIX010000001.1"/>
</dbReference>
<evidence type="ECO:0000256" key="1">
    <source>
        <dbReference type="ARBA" id="ARBA00010178"/>
    </source>
</evidence>
<dbReference type="GO" id="GO:0051287">
    <property type="term" value="F:NAD binding"/>
    <property type="evidence" value="ECO:0007669"/>
    <property type="project" value="InterPro"/>
</dbReference>
<feature type="binding site" evidence="5 9">
    <location>
        <position position="369"/>
    </location>
    <ligand>
        <name>substrate</name>
    </ligand>
</feature>
<protein>
    <recommendedName>
        <fullName evidence="5">Histidinol dehydrogenase</fullName>
        <shortName evidence="5">HDH</shortName>
        <ecNumber evidence="5">1.1.1.23</ecNumber>
    </recommendedName>
</protein>
<comment type="function">
    <text evidence="5">Catalyzes the sequential NAD-dependent oxidations of L-histidinol to L-histidinaldehyde and then to L-histidine.</text>
</comment>
<feature type="binding site" evidence="5 9">
    <location>
        <position position="244"/>
    </location>
    <ligand>
        <name>substrate</name>
    </ligand>
</feature>
<dbReference type="GO" id="GO:0000105">
    <property type="term" value="P:L-histidine biosynthetic process"/>
    <property type="evidence" value="ECO:0007669"/>
    <property type="project" value="UniProtKB-UniRule"/>
</dbReference>
<dbReference type="Pfam" id="PF00815">
    <property type="entry name" value="Histidinol_dh"/>
    <property type="match status" value="1"/>
</dbReference>
<feature type="binding site" evidence="5 8">
    <location>
        <position position="221"/>
    </location>
    <ligand>
        <name>NAD(+)</name>
        <dbReference type="ChEBI" id="CHEBI:57540"/>
    </ligand>
</feature>
<name>A0A7X0DKA7_NOVIT</name>
<keyword evidence="4 5" id="KW-0560">Oxidoreductase</keyword>
<dbReference type="UniPathway" id="UPA00031">
    <property type="reaction ID" value="UER00014"/>
</dbReference>
<feature type="binding site" evidence="5 9">
    <location>
        <position position="423"/>
    </location>
    <ligand>
        <name>substrate</name>
    </ligand>
</feature>
<dbReference type="PROSITE" id="PS00611">
    <property type="entry name" value="HISOL_DEHYDROGENASE"/>
    <property type="match status" value="1"/>
</dbReference>
<dbReference type="Gene3D" id="1.20.5.1300">
    <property type="match status" value="1"/>
</dbReference>
<comment type="catalytic activity">
    <reaction evidence="5">
        <text>L-histidinol + 2 NAD(+) + H2O = L-histidine + 2 NADH + 3 H(+)</text>
        <dbReference type="Rhea" id="RHEA:20641"/>
        <dbReference type="ChEBI" id="CHEBI:15377"/>
        <dbReference type="ChEBI" id="CHEBI:15378"/>
        <dbReference type="ChEBI" id="CHEBI:57540"/>
        <dbReference type="ChEBI" id="CHEBI:57595"/>
        <dbReference type="ChEBI" id="CHEBI:57699"/>
        <dbReference type="ChEBI" id="CHEBI:57945"/>
        <dbReference type="EC" id="1.1.1.23"/>
    </reaction>
</comment>
<proteinExistence type="inferred from homology"/>
<evidence type="ECO:0000313" key="13">
    <source>
        <dbReference type="Proteomes" id="UP000544872"/>
    </source>
</evidence>
<feature type="binding site" evidence="5 10">
    <location>
        <position position="269"/>
    </location>
    <ligand>
        <name>Zn(2+)</name>
        <dbReference type="ChEBI" id="CHEBI:29105"/>
    </ligand>
</feature>
<feature type="binding site" evidence="5 9">
    <location>
        <position position="428"/>
    </location>
    <ligand>
        <name>substrate</name>
    </ligand>
</feature>
<comment type="cofactor">
    <cofactor evidence="5 10">
        <name>Zn(2+)</name>
        <dbReference type="ChEBI" id="CHEBI:29105"/>
    </cofactor>
    <text evidence="5 10">Binds 1 zinc ion per subunit.</text>
</comment>
<dbReference type="CDD" id="cd06572">
    <property type="entry name" value="Histidinol_dh"/>
    <property type="match status" value="1"/>
</dbReference>
<keyword evidence="2 5" id="KW-0479">Metal-binding</keyword>
<feature type="binding site" evidence="5 10">
    <location>
        <position position="266"/>
    </location>
    <ligand>
        <name>Zn(2+)</name>
        <dbReference type="ChEBI" id="CHEBI:29105"/>
    </ligand>
</feature>
<feature type="binding site" evidence="5 8">
    <location>
        <position position="137"/>
    </location>
    <ligand>
        <name>NAD(+)</name>
        <dbReference type="ChEBI" id="CHEBI:57540"/>
    </ligand>
</feature>
<dbReference type="GO" id="GO:0005829">
    <property type="term" value="C:cytosol"/>
    <property type="evidence" value="ECO:0007669"/>
    <property type="project" value="TreeGrafter"/>
</dbReference>
<dbReference type="Proteomes" id="UP000544872">
    <property type="component" value="Unassembled WGS sequence"/>
</dbReference>
<dbReference type="InterPro" id="IPR016161">
    <property type="entry name" value="Ald_DH/histidinol_DH"/>
</dbReference>
<dbReference type="HAMAP" id="MF_01024">
    <property type="entry name" value="HisD"/>
    <property type="match status" value="1"/>
</dbReference>
<dbReference type="InterPro" id="IPR012131">
    <property type="entry name" value="Hstdl_DH"/>
</dbReference>
<dbReference type="PANTHER" id="PTHR21256">
    <property type="entry name" value="HISTIDINOL DEHYDROGENASE HDH"/>
    <property type="match status" value="1"/>
</dbReference>
<dbReference type="PIRSF" id="PIRSF000099">
    <property type="entry name" value="Histidinol_dh"/>
    <property type="match status" value="1"/>
</dbReference>
<dbReference type="SUPFAM" id="SSF53720">
    <property type="entry name" value="ALDH-like"/>
    <property type="match status" value="1"/>
</dbReference>
<organism evidence="12 13">
    <name type="scientific">Novispirillum itersonii</name>
    <name type="common">Aquaspirillum itersonii</name>
    <dbReference type="NCBI Taxonomy" id="189"/>
    <lineage>
        <taxon>Bacteria</taxon>
        <taxon>Pseudomonadati</taxon>
        <taxon>Pseudomonadota</taxon>
        <taxon>Alphaproteobacteria</taxon>
        <taxon>Rhodospirillales</taxon>
        <taxon>Novispirillaceae</taxon>
        <taxon>Novispirillum</taxon>
    </lineage>
</organism>
<reference evidence="12 13" key="1">
    <citation type="submission" date="2020-08" db="EMBL/GenBank/DDBJ databases">
        <title>Genomic Encyclopedia of Type Strains, Phase IV (KMG-IV): sequencing the most valuable type-strain genomes for metagenomic binning, comparative biology and taxonomic classification.</title>
        <authorList>
            <person name="Goeker M."/>
        </authorList>
    </citation>
    <scope>NUCLEOTIDE SEQUENCE [LARGE SCALE GENOMIC DNA]</scope>
    <source>
        <strain evidence="12 13">DSM 11590</strain>
    </source>
</reference>
<dbReference type="PANTHER" id="PTHR21256:SF2">
    <property type="entry name" value="HISTIDINE BIOSYNTHESIS TRIFUNCTIONAL PROTEIN"/>
    <property type="match status" value="1"/>
</dbReference>
<evidence type="ECO:0000313" key="12">
    <source>
        <dbReference type="EMBL" id="MBB6208771.1"/>
    </source>
</evidence>
<feature type="active site" description="Proton acceptor" evidence="5 7">
    <location>
        <position position="335"/>
    </location>
</feature>
<evidence type="ECO:0000256" key="2">
    <source>
        <dbReference type="ARBA" id="ARBA00022723"/>
    </source>
</evidence>
<feature type="active site" description="Proton acceptor" evidence="5 7">
    <location>
        <position position="336"/>
    </location>
</feature>
<feature type="binding site" evidence="5 9">
    <location>
        <position position="269"/>
    </location>
    <ligand>
        <name>substrate</name>
    </ligand>
</feature>
<comment type="similarity">
    <text evidence="1 5 6 11">Belongs to the histidinol dehydrogenase family.</text>
</comment>
<dbReference type="FunFam" id="3.40.50.1980:FF:000001">
    <property type="entry name" value="Histidinol dehydrogenase"/>
    <property type="match status" value="1"/>
</dbReference>
<dbReference type="GO" id="GO:0008270">
    <property type="term" value="F:zinc ion binding"/>
    <property type="evidence" value="ECO:0007669"/>
    <property type="project" value="UniProtKB-UniRule"/>
</dbReference>
<dbReference type="PRINTS" id="PR00083">
    <property type="entry name" value="HOLDHDRGNASE"/>
</dbReference>
<feature type="binding site" evidence="5 9">
    <location>
        <position position="266"/>
    </location>
    <ligand>
        <name>substrate</name>
    </ligand>
</feature>
<evidence type="ECO:0000256" key="8">
    <source>
        <dbReference type="PIRSR" id="PIRSR000099-2"/>
    </source>
</evidence>
<feature type="binding site" evidence="5 8">
    <location>
        <position position="198"/>
    </location>
    <ligand>
        <name>NAD(+)</name>
        <dbReference type="ChEBI" id="CHEBI:57540"/>
    </ligand>
</feature>
<evidence type="ECO:0000256" key="11">
    <source>
        <dbReference type="RuleBase" id="RU004175"/>
    </source>
</evidence>
<keyword evidence="3 5" id="KW-0862">Zinc</keyword>
<evidence type="ECO:0000256" key="9">
    <source>
        <dbReference type="PIRSR" id="PIRSR000099-3"/>
    </source>
</evidence>
<evidence type="ECO:0000256" key="4">
    <source>
        <dbReference type="ARBA" id="ARBA00023002"/>
    </source>
</evidence>
<dbReference type="InterPro" id="IPR001692">
    <property type="entry name" value="Histidinol_DH_CS"/>
</dbReference>
<evidence type="ECO:0000256" key="6">
    <source>
        <dbReference type="PIRNR" id="PIRNR000099"/>
    </source>
</evidence>
<keyword evidence="5 8" id="KW-0520">NAD</keyword>
<sequence>MNADTPRGPVTLHASDAGFEAAFTDLLNQKRENDPDVNATVAAILADVRARGDAAVTEYTNRFDRQSLTPDQIRLTADEINSAADSVDPALLVALRQAAERIRAYHRRQMPEDFQYTDDAGVRLGSRWSAVEAAGLYVPGGTAAYPSSVLMNAIPAKVAGVDRLVMVVPTPDGVLNPLVMAAAREAGVDEIYRIGGAQAVGALAYGTETIRPVDKIVGPGNAFVAAAKRQVFGIVGIDMIAGPSEILVIADAANDPAWIAMDLLSQAEHDTAAQSILITDDAAFAAAVADAVEEHLKTLPRAGIARESWQTHGALIVVEDLRRDAPALADRIAAEHLELAVEEPEALAARIRHAGAIFLGRHTPEAVGDYVGGPNHVLPTARSARFSSGLGVLDFMKRTSLLGCTPEALALIGPAAVTLAGAEGLQAHGLSVALRLK</sequence>
<accession>A0A7X0DKA7</accession>
<evidence type="ECO:0000256" key="10">
    <source>
        <dbReference type="PIRSR" id="PIRSR000099-4"/>
    </source>
</evidence>
<comment type="caution">
    <text evidence="12">The sequence shown here is derived from an EMBL/GenBank/DDBJ whole genome shotgun (WGS) entry which is preliminary data.</text>
</comment>